<dbReference type="Gene3D" id="3.40.50.2300">
    <property type="match status" value="2"/>
</dbReference>
<accession>A0A7W2A916</accession>
<keyword evidence="7" id="KW-1185">Reference proteome</keyword>
<gene>
    <name evidence="6" type="ORF">H1191_08955</name>
</gene>
<dbReference type="InterPro" id="IPR000843">
    <property type="entry name" value="HTH_LacI"/>
</dbReference>
<dbReference type="PROSITE" id="PS00356">
    <property type="entry name" value="HTH_LACI_1"/>
    <property type="match status" value="1"/>
</dbReference>
<dbReference type="CDD" id="cd06267">
    <property type="entry name" value="PBP1_LacI_sugar_binding-like"/>
    <property type="match status" value="1"/>
</dbReference>
<keyword evidence="4" id="KW-0804">Transcription</keyword>
<dbReference type="PROSITE" id="PS50932">
    <property type="entry name" value="HTH_LACI_2"/>
    <property type="match status" value="1"/>
</dbReference>
<dbReference type="PRINTS" id="PR00036">
    <property type="entry name" value="HTHLACI"/>
</dbReference>
<name>A0A7W2A916_9BACL</name>
<dbReference type="GO" id="GO:0000976">
    <property type="term" value="F:transcription cis-regulatory region binding"/>
    <property type="evidence" value="ECO:0007669"/>
    <property type="project" value="TreeGrafter"/>
</dbReference>
<dbReference type="RefSeq" id="WP_181751674.1">
    <property type="nucleotide sequence ID" value="NZ_JACEIQ010000007.1"/>
</dbReference>
<dbReference type="Gene3D" id="1.10.260.40">
    <property type="entry name" value="lambda repressor-like DNA-binding domains"/>
    <property type="match status" value="1"/>
</dbReference>
<dbReference type="Pfam" id="PF00356">
    <property type="entry name" value="LacI"/>
    <property type="match status" value="1"/>
</dbReference>
<protein>
    <recommendedName>
        <fullName evidence="1">Catabolite control protein A</fullName>
    </recommendedName>
</protein>
<comment type="caution">
    <text evidence="6">The sequence shown here is derived from an EMBL/GenBank/DDBJ whole genome shotgun (WGS) entry which is preliminary data.</text>
</comment>
<dbReference type="SUPFAM" id="SSF47413">
    <property type="entry name" value="lambda repressor-like DNA-binding domains"/>
    <property type="match status" value="1"/>
</dbReference>
<evidence type="ECO:0000313" key="6">
    <source>
        <dbReference type="EMBL" id="MBA4494433.1"/>
    </source>
</evidence>
<dbReference type="SMART" id="SM00354">
    <property type="entry name" value="HTH_LACI"/>
    <property type="match status" value="1"/>
</dbReference>
<dbReference type="CDD" id="cd01392">
    <property type="entry name" value="HTH_LacI"/>
    <property type="match status" value="1"/>
</dbReference>
<evidence type="ECO:0000313" key="7">
    <source>
        <dbReference type="Proteomes" id="UP000535491"/>
    </source>
</evidence>
<dbReference type="PANTHER" id="PTHR30146:SF109">
    <property type="entry name" value="HTH-TYPE TRANSCRIPTIONAL REGULATOR GALS"/>
    <property type="match status" value="1"/>
</dbReference>
<dbReference type="InterPro" id="IPR001761">
    <property type="entry name" value="Peripla_BP/Lac1_sug-bd_dom"/>
</dbReference>
<dbReference type="Pfam" id="PF00532">
    <property type="entry name" value="Peripla_BP_1"/>
    <property type="match status" value="1"/>
</dbReference>
<evidence type="ECO:0000256" key="2">
    <source>
        <dbReference type="ARBA" id="ARBA00023015"/>
    </source>
</evidence>
<evidence type="ECO:0000256" key="4">
    <source>
        <dbReference type="ARBA" id="ARBA00023163"/>
    </source>
</evidence>
<dbReference type="PANTHER" id="PTHR30146">
    <property type="entry name" value="LACI-RELATED TRANSCRIPTIONAL REPRESSOR"/>
    <property type="match status" value="1"/>
</dbReference>
<dbReference type="InterPro" id="IPR010982">
    <property type="entry name" value="Lambda_DNA-bd_dom_sf"/>
</dbReference>
<dbReference type="GO" id="GO:0003700">
    <property type="term" value="F:DNA-binding transcription factor activity"/>
    <property type="evidence" value="ECO:0007669"/>
    <property type="project" value="TreeGrafter"/>
</dbReference>
<feature type="domain" description="HTH lacI-type" evidence="5">
    <location>
        <begin position="2"/>
        <end position="56"/>
    </location>
</feature>
<keyword evidence="3 6" id="KW-0238">DNA-binding</keyword>
<keyword evidence="2" id="KW-0805">Transcription regulation</keyword>
<dbReference type="SUPFAM" id="SSF53822">
    <property type="entry name" value="Periplasmic binding protein-like I"/>
    <property type="match status" value="1"/>
</dbReference>
<sequence>MPTIRDVAKMAGVSVATVSRVINQSGYVNTKTRAKVLHAMKHLNYKPSTVARGLAGKKMHFIALILPDISNPFFSELARAVEDVAQQHDFTVFLCNSDNDDNKEANYIEVLKKKNVDGLIISSNTFNEKDIESFRDDKIPVVILDRSIINEGYSIVRSKNREGARLAVHHLLEHGCRKIAHISGPQKTDTGRERLYGYEDVVKLFSWYDPTLIEEGQFQIEGSDIALQNLLRRHPDIDGIFAGNDLMALGVLKELRKQGLRVPTDIAVCGFDGIMLTKLTQPTITTVAQPIYQMGAKAAKMLVQKIRGEQTGSQLFEFEVKLIEGESTQRNHCKNS</sequence>
<dbReference type="AlphaFoldDB" id="A0A7W2A916"/>
<dbReference type="EMBL" id="JACEIQ010000007">
    <property type="protein sequence ID" value="MBA4494433.1"/>
    <property type="molecule type" value="Genomic_DNA"/>
</dbReference>
<evidence type="ECO:0000256" key="1">
    <source>
        <dbReference type="ARBA" id="ARBA00019435"/>
    </source>
</evidence>
<dbReference type="FunFam" id="1.10.260.40:FF:000002">
    <property type="entry name" value="HTH-type transcriptional repressor PurR"/>
    <property type="match status" value="1"/>
</dbReference>
<dbReference type="InterPro" id="IPR028082">
    <property type="entry name" value="Peripla_BP_I"/>
</dbReference>
<reference evidence="6 7" key="1">
    <citation type="submission" date="2020-07" db="EMBL/GenBank/DDBJ databases">
        <authorList>
            <person name="Feng H."/>
        </authorList>
    </citation>
    <scope>NUCLEOTIDE SEQUENCE [LARGE SCALE GENOMIC DNA]</scope>
    <source>
        <strain evidence="7">s-10</strain>
    </source>
</reference>
<evidence type="ECO:0000256" key="3">
    <source>
        <dbReference type="ARBA" id="ARBA00023125"/>
    </source>
</evidence>
<organism evidence="6 7">
    <name type="scientific">Paenactinomyces guangxiensis</name>
    <dbReference type="NCBI Taxonomy" id="1490290"/>
    <lineage>
        <taxon>Bacteria</taxon>
        <taxon>Bacillati</taxon>
        <taxon>Bacillota</taxon>
        <taxon>Bacilli</taxon>
        <taxon>Bacillales</taxon>
        <taxon>Thermoactinomycetaceae</taxon>
        <taxon>Paenactinomyces</taxon>
    </lineage>
</organism>
<evidence type="ECO:0000259" key="5">
    <source>
        <dbReference type="PROSITE" id="PS50932"/>
    </source>
</evidence>
<dbReference type="Proteomes" id="UP000535491">
    <property type="component" value="Unassembled WGS sequence"/>
</dbReference>
<proteinExistence type="predicted"/>